<feature type="coiled-coil region" evidence="1">
    <location>
        <begin position="140"/>
        <end position="262"/>
    </location>
</feature>
<protein>
    <submittedName>
        <fullName evidence="2">Uncharacterized protein</fullName>
    </submittedName>
</protein>
<gene>
    <name evidence="2" type="ORF">LSINAPIS_LOCUS2384</name>
</gene>
<dbReference type="EMBL" id="FZQP02000471">
    <property type="protein sequence ID" value="VVC89201.1"/>
    <property type="molecule type" value="Genomic_DNA"/>
</dbReference>
<evidence type="ECO:0000313" key="2">
    <source>
        <dbReference type="EMBL" id="VVC89201.1"/>
    </source>
</evidence>
<proteinExistence type="predicted"/>
<evidence type="ECO:0000256" key="1">
    <source>
        <dbReference type="SAM" id="Coils"/>
    </source>
</evidence>
<dbReference type="Gene3D" id="1.10.287.1490">
    <property type="match status" value="1"/>
</dbReference>
<dbReference type="AlphaFoldDB" id="A0A5E4PUU2"/>
<organism evidence="2 3">
    <name type="scientific">Leptidea sinapis</name>
    <dbReference type="NCBI Taxonomy" id="189913"/>
    <lineage>
        <taxon>Eukaryota</taxon>
        <taxon>Metazoa</taxon>
        <taxon>Ecdysozoa</taxon>
        <taxon>Arthropoda</taxon>
        <taxon>Hexapoda</taxon>
        <taxon>Insecta</taxon>
        <taxon>Pterygota</taxon>
        <taxon>Neoptera</taxon>
        <taxon>Endopterygota</taxon>
        <taxon>Lepidoptera</taxon>
        <taxon>Glossata</taxon>
        <taxon>Ditrysia</taxon>
        <taxon>Papilionoidea</taxon>
        <taxon>Pieridae</taxon>
        <taxon>Dismorphiinae</taxon>
        <taxon>Leptidea</taxon>
    </lineage>
</organism>
<accession>A0A5E4PUU2</accession>
<keyword evidence="3" id="KW-1185">Reference proteome</keyword>
<sequence length="306" mass="35671">MEQEMLETLRDNLSVIEELYRECFYESAKQDQLIEMLRRSHVELRSADRQKTQYSGQRCGVVHQHQRSCQHYQDIASEMDNLKAAVSNLLNNSNNDSGVWEQQGGGSELHEDLVNVDQQLRRLHQLLTMDDSMCALSDENVRYKEKNKLLESQLLEAQVRVQEMEAAMSKSTEVEHQYQKQLKEMEKELAFLRDQMSVTQKRDACTCEAYSLQLQQVQVLLNDKTEELAKAEAKCEHQQAQINELNKRLREAETVIKEKNTLNEEVVRVSSQVSAYRDQLQQCRQTLERELTHAVHTASHLAHHCR</sequence>
<reference evidence="2 3" key="1">
    <citation type="submission" date="2017-07" db="EMBL/GenBank/DDBJ databases">
        <authorList>
            <person name="Talla V."/>
            <person name="Backstrom N."/>
        </authorList>
    </citation>
    <scope>NUCLEOTIDE SEQUENCE [LARGE SCALE GENOMIC DNA]</scope>
</reference>
<name>A0A5E4PUU2_9NEOP</name>
<evidence type="ECO:0000313" key="3">
    <source>
        <dbReference type="Proteomes" id="UP000324832"/>
    </source>
</evidence>
<keyword evidence="1" id="KW-0175">Coiled coil</keyword>
<dbReference type="Proteomes" id="UP000324832">
    <property type="component" value="Unassembled WGS sequence"/>
</dbReference>